<dbReference type="HAMAP" id="MF_00409">
    <property type="entry name" value="LpxK"/>
    <property type="match status" value="1"/>
</dbReference>
<evidence type="ECO:0000256" key="1">
    <source>
        <dbReference type="ARBA" id="ARBA00004870"/>
    </source>
</evidence>
<evidence type="ECO:0000256" key="8">
    <source>
        <dbReference type="ARBA" id="ARBA00022840"/>
    </source>
</evidence>
<feature type="compositionally biased region" description="Polar residues" evidence="10">
    <location>
        <begin position="984"/>
        <end position="998"/>
    </location>
</feature>
<dbReference type="GO" id="GO:0009029">
    <property type="term" value="F:lipid-A 4'-kinase activity"/>
    <property type="evidence" value="ECO:0007669"/>
    <property type="project" value="UniProtKB-EC"/>
</dbReference>
<feature type="region of interest" description="Disordered" evidence="10">
    <location>
        <begin position="976"/>
        <end position="998"/>
    </location>
</feature>
<dbReference type="EC" id="2.7.1.130" evidence="2"/>
<comment type="caution">
    <text evidence="12">The sequence shown here is derived from an EMBL/GenBank/DDBJ whole genome shotgun (WGS) entry which is preliminary data.</text>
</comment>
<dbReference type="GO" id="GO:0009245">
    <property type="term" value="P:lipid A biosynthetic process"/>
    <property type="evidence" value="ECO:0007669"/>
    <property type="project" value="UniProtKB-KW"/>
</dbReference>
<dbReference type="Proteomes" id="UP000197138">
    <property type="component" value="Unassembled WGS sequence"/>
</dbReference>
<dbReference type="PANTHER" id="PTHR42724:SF1">
    <property type="entry name" value="TETRAACYLDISACCHARIDE 4'-KINASE, MITOCHONDRIAL-RELATED"/>
    <property type="match status" value="1"/>
</dbReference>
<protein>
    <recommendedName>
        <fullName evidence="2">tetraacyldisaccharide 4'-kinase</fullName>
        <ecNumber evidence="2">2.7.1.130</ecNumber>
    </recommendedName>
</protein>
<evidence type="ECO:0000256" key="3">
    <source>
        <dbReference type="ARBA" id="ARBA00022516"/>
    </source>
</evidence>
<gene>
    <name evidence="12" type="ORF">CDL15_Pgr007322</name>
</gene>
<keyword evidence="7" id="KW-0418">Kinase</keyword>
<evidence type="ECO:0000256" key="4">
    <source>
        <dbReference type="ARBA" id="ARBA00022556"/>
    </source>
</evidence>
<reference evidence="13" key="1">
    <citation type="journal article" date="2017" name="Plant J.">
        <title>The pomegranate (Punica granatum L.) genome and the genomics of punicalagin biosynthesis.</title>
        <authorList>
            <person name="Qin G."/>
            <person name="Xu C."/>
            <person name="Ming R."/>
            <person name="Tang H."/>
            <person name="Guyot R."/>
            <person name="Kramer E.M."/>
            <person name="Hu Y."/>
            <person name="Yi X."/>
            <person name="Qi Y."/>
            <person name="Xu X."/>
            <person name="Gao Z."/>
            <person name="Pan H."/>
            <person name="Jian J."/>
            <person name="Tian Y."/>
            <person name="Yue Z."/>
            <person name="Xu Y."/>
        </authorList>
    </citation>
    <scope>NUCLEOTIDE SEQUENCE [LARGE SCALE GENOMIC DNA]</scope>
    <source>
        <strain evidence="13">cv. Dabenzi</strain>
    </source>
</reference>
<dbReference type="UniPathway" id="UPA00359">
    <property type="reaction ID" value="UER00482"/>
</dbReference>
<organism evidence="12 13">
    <name type="scientific">Punica granatum</name>
    <name type="common">Pomegranate</name>
    <dbReference type="NCBI Taxonomy" id="22663"/>
    <lineage>
        <taxon>Eukaryota</taxon>
        <taxon>Viridiplantae</taxon>
        <taxon>Streptophyta</taxon>
        <taxon>Embryophyta</taxon>
        <taxon>Tracheophyta</taxon>
        <taxon>Spermatophyta</taxon>
        <taxon>Magnoliopsida</taxon>
        <taxon>eudicotyledons</taxon>
        <taxon>Gunneridae</taxon>
        <taxon>Pentapetalae</taxon>
        <taxon>rosids</taxon>
        <taxon>malvids</taxon>
        <taxon>Myrtales</taxon>
        <taxon>Lythraceae</taxon>
        <taxon>Punica</taxon>
    </lineage>
</organism>
<dbReference type="GO" id="GO:0016020">
    <property type="term" value="C:membrane"/>
    <property type="evidence" value="ECO:0007669"/>
    <property type="project" value="GOC"/>
</dbReference>
<dbReference type="PANTHER" id="PTHR42724">
    <property type="entry name" value="TETRAACYLDISACCHARIDE 4'-KINASE"/>
    <property type="match status" value="1"/>
</dbReference>
<dbReference type="NCBIfam" id="TIGR00682">
    <property type="entry name" value="lpxK"/>
    <property type="match status" value="1"/>
</dbReference>
<feature type="domain" description="Rab3GAP catalytic subunit conserved" evidence="11">
    <location>
        <begin position="674"/>
        <end position="826"/>
    </location>
</feature>
<dbReference type="InterPro" id="IPR003758">
    <property type="entry name" value="LpxK"/>
</dbReference>
<evidence type="ECO:0000313" key="12">
    <source>
        <dbReference type="EMBL" id="OWM81284.1"/>
    </source>
</evidence>
<evidence type="ECO:0000256" key="5">
    <source>
        <dbReference type="ARBA" id="ARBA00022679"/>
    </source>
</evidence>
<keyword evidence="5" id="KW-0808">Transferase</keyword>
<keyword evidence="8" id="KW-0067">ATP-binding</keyword>
<accession>A0A218X8L9</accession>
<evidence type="ECO:0000256" key="9">
    <source>
        <dbReference type="ARBA" id="ARBA00023098"/>
    </source>
</evidence>
<evidence type="ECO:0000259" key="11">
    <source>
        <dbReference type="Pfam" id="PF13890"/>
    </source>
</evidence>
<evidence type="ECO:0000313" key="13">
    <source>
        <dbReference type="Proteomes" id="UP000197138"/>
    </source>
</evidence>
<comment type="pathway">
    <text evidence="1">Glycolipid biosynthesis; lipid IV(A) biosynthesis; lipid IV(A) from (3R)-3-hydroxytetradecanoyl-[acyl-carrier-protein] and UDP-N-acetyl-alpha-D-glucosamine: step 6/6.</text>
</comment>
<feature type="compositionally biased region" description="Basic and acidic residues" evidence="10">
    <location>
        <begin position="934"/>
        <end position="955"/>
    </location>
</feature>
<proteinExistence type="inferred from homology"/>
<keyword evidence="4" id="KW-0441">Lipid A biosynthesis</keyword>
<name>A0A218X8L9_PUNGR</name>
<evidence type="ECO:0000256" key="2">
    <source>
        <dbReference type="ARBA" id="ARBA00012071"/>
    </source>
</evidence>
<evidence type="ECO:0000256" key="10">
    <source>
        <dbReference type="SAM" id="MobiDB-lite"/>
    </source>
</evidence>
<dbReference type="Pfam" id="PF13890">
    <property type="entry name" value="Rab3-GTPase_cat"/>
    <property type="match status" value="1"/>
</dbReference>
<dbReference type="GO" id="GO:0005524">
    <property type="term" value="F:ATP binding"/>
    <property type="evidence" value="ECO:0007669"/>
    <property type="project" value="UniProtKB-KW"/>
</dbReference>
<keyword evidence="9" id="KW-0443">Lipid metabolism</keyword>
<sequence length="998" mass="111002">MERLRRAVAEIAYARDHAKLSPLQRSLVPVLSLASAFYRFALSLRSYLYGSGVFSKHRLPVPVISVGNLTWGGNGKTPMVELLAGLFADSGFPPLILTRGYAGGDEARMLQRHLLEKSVKIGVGADRAATAATFIGKYGCIDPRMTICSKSGFPNQRFRSHSQTEGIGAVILDDGMQHWRLWRDLDIVMVNGLQPWGNGQLLPLGPLREPLTALQRADITVVHNADLVPGQNLKRIEHTIREVKDSIPIFYTRMAPAYFFEVGNIASLIPLEALSGNIVLCVSAIGSATAFVKGVENLGAIYIDRIDFSDHHIFKREDIQMIKMRLKELEGQFGMEPIIIITEKDHDRDPEILKHFSPYKVWAVCAQLQFVSREGCSKDQFKNLLAELLKRSRLRLQRIAAGAELSWREGSKRVDDTGKKAGNSTMTFPIYDDNLYLLHMTNDLEKASQEPPTNSVNALIAGNVEKIPPSSVVKQLAIALEWTTSRKGKKFSSMKDLLASSTASSPIRDRAERSISVVKSLVLRGKDERVTPELGDDDQFTFLIHSLFDSEGHFLSRKNATGLEGSAATAFSRDIHGAPPESFVAKLSELRRTWSEEEHICGIPLDGMPDLDCCLLYQQLQVINSCISRKRRRLVAIESLDSASSNSRESASTNDTATLSPKLYARLGTGELVQRLGADRQSDDLVMLETGEPIYFPITQEGPLLTDDLIKETEEFVLQTGSVGAGCSHLLSDMQAFKAANPGCILEDFVRWHSPPDWTEADESIEGDDFFDGTDASSRGLLSKRMQKEGNLWLHLWKTAKPIPAVKQAPLFDEDLAVEGTLDILEYIPPFELFKQLFVSLLGVGFVVAEGTLSVDENFSKLFYECKDFVVHACQGSINEKVQDLCQVYETVESMLLNPEEVLKALKQQPEGGSPTENESRRRFIRIPGLSLGGKERPWRNPELKDGQDPEEKTPRTGRVIASFFRRKSFWFSRNTPKGCASPPNGSVSRSEVSWLVT</sequence>
<dbReference type="EMBL" id="MTKT01002214">
    <property type="protein sequence ID" value="OWM81284.1"/>
    <property type="molecule type" value="Genomic_DNA"/>
</dbReference>
<evidence type="ECO:0000256" key="7">
    <source>
        <dbReference type="ARBA" id="ARBA00022777"/>
    </source>
</evidence>
<feature type="region of interest" description="Disordered" evidence="10">
    <location>
        <begin position="931"/>
        <end position="958"/>
    </location>
</feature>
<keyword evidence="6" id="KW-0547">Nucleotide-binding</keyword>
<dbReference type="InterPro" id="IPR026147">
    <property type="entry name" value="Rab3GAP1_conserved"/>
</dbReference>
<dbReference type="Pfam" id="PF02606">
    <property type="entry name" value="LpxK"/>
    <property type="match status" value="1"/>
</dbReference>
<keyword evidence="3" id="KW-0444">Lipid biosynthesis</keyword>
<evidence type="ECO:0000256" key="6">
    <source>
        <dbReference type="ARBA" id="ARBA00022741"/>
    </source>
</evidence>
<dbReference type="AlphaFoldDB" id="A0A218X8L9"/>